<dbReference type="CDD" id="cd09917">
    <property type="entry name" value="F-box_SF"/>
    <property type="match status" value="1"/>
</dbReference>
<dbReference type="InterPro" id="IPR001810">
    <property type="entry name" value="F-box_dom"/>
</dbReference>
<gene>
    <name evidence="2" type="ORF">B0F90DRAFT_566241</name>
</gene>
<evidence type="ECO:0000259" key="1">
    <source>
        <dbReference type="PROSITE" id="PS50181"/>
    </source>
</evidence>
<evidence type="ECO:0000313" key="3">
    <source>
        <dbReference type="Proteomes" id="UP001203297"/>
    </source>
</evidence>
<sequence length="381" mass="42310">MVNLLSLPSEILIRILHWGGCSTILASQQTCHRMNDLVKGSMALQYTALLASAGLVDDMPVEVDLAERMKLLTMHEAAWKDSPWIPFGGHDGTLGLAASSGNLVVLFRLLNNPQGPGRSLVFHRLPSVHCGVPDFSPQMDPNGFIYEFFMDTSQNLLIYADGNHLIPRELGSDKSHPSSSTGVLSPPPDETLIPTTIRIYGDLAACLTASVNDGSFHLRIFNWKTGKLVMRSGGSHSLGRYEFLDADHIYYSSLEPLTHRSHLVVENIHSSHRTLFDFEPPECVNGRRESCYLTITPNSMPQTRADGHANRYFCSDISDQLIVFNVVSHVWDGYGPCRKQHHTFHISADAVLSYVRSRPSGGLFLGRHGGRETSAWYRVVQ</sequence>
<dbReference type="AlphaFoldDB" id="A0AAD4QN32"/>
<name>A0AAD4QN32_9AGAM</name>
<evidence type="ECO:0000313" key="2">
    <source>
        <dbReference type="EMBL" id="KAI0299973.1"/>
    </source>
</evidence>
<reference evidence="2" key="1">
    <citation type="journal article" date="2022" name="New Phytol.">
        <title>Evolutionary transition to the ectomycorrhizal habit in the genomes of a hyperdiverse lineage of mushroom-forming fungi.</title>
        <authorList>
            <person name="Looney B."/>
            <person name="Miyauchi S."/>
            <person name="Morin E."/>
            <person name="Drula E."/>
            <person name="Courty P.E."/>
            <person name="Kohler A."/>
            <person name="Kuo A."/>
            <person name="LaButti K."/>
            <person name="Pangilinan J."/>
            <person name="Lipzen A."/>
            <person name="Riley R."/>
            <person name="Andreopoulos W."/>
            <person name="He G."/>
            <person name="Johnson J."/>
            <person name="Nolan M."/>
            <person name="Tritt A."/>
            <person name="Barry K.W."/>
            <person name="Grigoriev I.V."/>
            <person name="Nagy L.G."/>
            <person name="Hibbett D."/>
            <person name="Henrissat B."/>
            <person name="Matheny P.B."/>
            <person name="Labbe J."/>
            <person name="Martin F.M."/>
        </authorList>
    </citation>
    <scope>NUCLEOTIDE SEQUENCE</scope>
    <source>
        <strain evidence="2">BPL690</strain>
    </source>
</reference>
<organism evidence="2 3">
    <name type="scientific">Multifurca ochricompacta</name>
    <dbReference type="NCBI Taxonomy" id="376703"/>
    <lineage>
        <taxon>Eukaryota</taxon>
        <taxon>Fungi</taxon>
        <taxon>Dikarya</taxon>
        <taxon>Basidiomycota</taxon>
        <taxon>Agaricomycotina</taxon>
        <taxon>Agaricomycetes</taxon>
        <taxon>Russulales</taxon>
        <taxon>Russulaceae</taxon>
        <taxon>Multifurca</taxon>
    </lineage>
</organism>
<feature type="domain" description="F-box" evidence="1">
    <location>
        <begin position="1"/>
        <end position="49"/>
    </location>
</feature>
<keyword evidence="3" id="KW-1185">Reference proteome</keyword>
<dbReference type="Proteomes" id="UP001203297">
    <property type="component" value="Unassembled WGS sequence"/>
</dbReference>
<protein>
    <recommendedName>
        <fullName evidence="1">F-box domain-containing protein</fullName>
    </recommendedName>
</protein>
<proteinExistence type="predicted"/>
<dbReference type="EMBL" id="WTXG01000020">
    <property type="protein sequence ID" value="KAI0299973.1"/>
    <property type="molecule type" value="Genomic_DNA"/>
</dbReference>
<comment type="caution">
    <text evidence="2">The sequence shown here is derived from an EMBL/GenBank/DDBJ whole genome shotgun (WGS) entry which is preliminary data.</text>
</comment>
<accession>A0AAD4QN32</accession>
<dbReference type="PROSITE" id="PS50181">
    <property type="entry name" value="FBOX"/>
    <property type="match status" value="1"/>
</dbReference>